<keyword evidence="2" id="KW-0479">Metal-binding</keyword>
<dbReference type="PANTHER" id="PTHR12112:SF39">
    <property type="entry name" value="EG:152A3.5 PROTEIN (FBGN0003116_PN PROTEIN)"/>
    <property type="match status" value="1"/>
</dbReference>
<dbReference type="Proteomes" id="UP000053477">
    <property type="component" value="Unassembled WGS sequence"/>
</dbReference>
<keyword evidence="3" id="KW-0378">Hydrolase</keyword>
<dbReference type="Pfam" id="PF02833">
    <property type="entry name" value="DHHA2"/>
    <property type="match status" value="1"/>
</dbReference>
<evidence type="ECO:0000313" key="6">
    <source>
        <dbReference type="EMBL" id="KLO07836.1"/>
    </source>
</evidence>
<dbReference type="EMBL" id="KQ086118">
    <property type="protein sequence ID" value="KLO07836.1"/>
    <property type="molecule type" value="Genomic_DNA"/>
</dbReference>
<name>A0A0H2RSJ8_9AGAM</name>
<dbReference type="SMART" id="SM01131">
    <property type="entry name" value="DHHA2"/>
    <property type="match status" value="1"/>
</dbReference>
<dbReference type="Pfam" id="PF01368">
    <property type="entry name" value="DHH"/>
    <property type="match status" value="1"/>
</dbReference>
<dbReference type="OrthoDB" id="374045at2759"/>
<dbReference type="PANTHER" id="PTHR12112">
    <property type="entry name" value="BNIP - RELATED"/>
    <property type="match status" value="1"/>
</dbReference>
<dbReference type="InterPro" id="IPR038222">
    <property type="entry name" value="DHHA2_dom_sf"/>
</dbReference>
<keyword evidence="7" id="KW-1185">Reference proteome</keyword>
<accession>A0A0H2RSJ8</accession>
<sequence length="477" mass="53133">MAQNIAPIAAQTLSAKLRAVRSQFLHAVEKGDAKQWTVVMGNESGDLDTIASSLALWWFRRDVLNNEKTVPLIQTPRGEMKLRPENEHALSLVSLDAAHEDLLCIDDLQPSKPFPANKFVLVDHNRLLSRFSDGNPETSVVAIVDHHEDEQLHLEANPRIIRTPVGSASSLVIEYIKDNLPSRIAVPPDISSLLLSAILIDTGGLKPGGKAEDVDRASAASLLPISLLAQSVNFVTPGPDSGVRTMSPDALHEHPVVQSLFEDLMERKSNVLHLDATDLLKRDYKQYEWNFRHVDERTRRVTVGLSTVPLNLQSWLPRSGSSTFFDMVLDYMEGRGLDIFGILTSFHKGKSSKHHDGDVHEKKDTGKHKRQLMLIFRSSEDHSTQTPELVQHVLSSLMTIDAAKILELEEVKAMKYFEESDSSPTQWSPGSSKSAVVITNGKRMDVYRFKQKNAKATRKIIAPLLKEIIEGQGISML</sequence>
<reference evidence="6 7" key="1">
    <citation type="submission" date="2015-04" db="EMBL/GenBank/DDBJ databases">
        <title>Complete genome sequence of Schizopora paradoxa KUC8140, a cosmopolitan wood degrader in East Asia.</title>
        <authorList>
            <consortium name="DOE Joint Genome Institute"/>
            <person name="Min B."/>
            <person name="Park H."/>
            <person name="Jang Y."/>
            <person name="Kim J.-J."/>
            <person name="Kim K.H."/>
            <person name="Pangilinan J."/>
            <person name="Lipzen A."/>
            <person name="Riley R."/>
            <person name="Grigoriev I.V."/>
            <person name="Spatafora J.W."/>
            <person name="Choi I.-G."/>
        </authorList>
    </citation>
    <scope>NUCLEOTIDE SEQUENCE [LARGE SCALE GENOMIC DNA]</scope>
    <source>
        <strain evidence="6 7">KUC8140</strain>
    </source>
</reference>
<dbReference type="STRING" id="27342.A0A0H2RSJ8"/>
<dbReference type="AlphaFoldDB" id="A0A0H2RSJ8"/>
<gene>
    <name evidence="6" type="ORF">SCHPADRAFT_917103</name>
</gene>
<feature type="domain" description="DHHA2" evidence="5">
    <location>
        <begin position="261"/>
        <end position="469"/>
    </location>
</feature>
<evidence type="ECO:0000256" key="4">
    <source>
        <dbReference type="ARBA" id="ARBA00023211"/>
    </source>
</evidence>
<dbReference type="Gene3D" id="3.10.310.20">
    <property type="entry name" value="DHHA2 domain"/>
    <property type="match status" value="1"/>
</dbReference>
<dbReference type="GO" id="GO:0046872">
    <property type="term" value="F:metal ion binding"/>
    <property type="evidence" value="ECO:0007669"/>
    <property type="project" value="UniProtKB-KW"/>
</dbReference>
<evidence type="ECO:0000313" key="7">
    <source>
        <dbReference type="Proteomes" id="UP000053477"/>
    </source>
</evidence>
<dbReference type="FunCoup" id="A0A0H2RSJ8">
    <property type="interactions" value="225"/>
</dbReference>
<evidence type="ECO:0000256" key="2">
    <source>
        <dbReference type="ARBA" id="ARBA00022723"/>
    </source>
</evidence>
<dbReference type="InterPro" id="IPR004097">
    <property type="entry name" value="DHHA2"/>
</dbReference>
<evidence type="ECO:0000256" key="3">
    <source>
        <dbReference type="ARBA" id="ARBA00022801"/>
    </source>
</evidence>
<dbReference type="InParanoid" id="A0A0H2RSJ8"/>
<organism evidence="6 7">
    <name type="scientific">Schizopora paradoxa</name>
    <dbReference type="NCBI Taxonomy" id="27342"/>
    <lineage>
        <taxon>Eukaryota</taxon>
        <taxon>Fungi</taxon>
        <taxon>Dikarya</taxon>
        <taxon>Basidiomycota</taxon>
        <taxon>Agaricomycotina</taxon>
        <taxon>Agaricomycetes</taxon>
        <taxon>Hymenochaetales</taxon>
        <taxon>Schizoporaceae</taxon>
        <taxon>Schizopora</taxon>
    </lineage>
</organism>
<dbReference type="InterPro" id="IPR001667">
    <property type="entry name" value="DDH_dom"/>
</dbReference>
<comment type="cofactor">
    <cofactor evidence="1">
        <name>Mn(2+)</name>
        <dbReference type="ChEBI" id="CHEBI:29035"/>
    </cofactor>
</comment>
<dbReference type="SUPFAM" id="SSF64182">
    <property type="entry name" value="DHH phosphoesterases"/>
    <property type="match status" value="1"/>
</dbReference>
<evidence type="ECO:0000259" key="5">
    <source>
        <dbReference type="SMART" id="SM01131"/>
    </source>
</evidence>
<dbReference type="GO" id="GO:0005737">
    <property type="term" value="C:cytoplasm"/>
    <property type="evidence" value="ECO:0007669"/>
    <property type="project" value="InterPro"/>
</dbReference>
<protein>
    <submittedName>
        <fullName evidence="6">DHH phosphoesterase</fullName>
    </submittedName>
</protein>
<keyword evidence="4" id="KW-0464">Manganese</keyword>
<dbReference type="Gene3D" id="3.90.1640.10">
    <property type="entry name" value="inorganic pyrophosphatase (n-terminal core)"/>
    <property type="match status" value="1"/>
</dbReference>
<dbReference type="InterPro" id="IPR038763">
    <property type="entry name" value="DHH_sf"/>
</dbReference>
<proteinExistence type="predicted"/>
<evidence type="ECO:0000256" key="1">
    <source>
        <dbReference type="ARBA" id="ARBA00001936"/>
    </source>
</evidence>
<dbReference type="GO" id="GO:0004309">
    <property type="term" value="F:exopolyphosphatase activity"/>
    <property type="evidence" value="ECO:0007669"/>
    <property type="project" value="TreeGrafter"/>
</dbReference>